<dbReference type="OrthoDB" id="248923at2759"/>
<dbReference type="InterPro" id="IPR011009">
    <property type="entry name" value="Kinase-like_dom_sf"/>
</dbReference>
<evidence type="ECO:0000256" key="1">
    <source>
        <dbReference type="ARBA" id="ARBA00008874"/>
    </source>
</evidence>
<dbReference type="Proteomes" id="UP000019375">
    <property type="component" value="Unassembled WGS sequence"/>
</dbReference>
<gene>
    <name evidence="12" type="ORF">BN860_02300g</name>
</gene>
<keyword evidence="7 10" id="KW-0067">ATP-binding</keyword>
<dbReference type="EMBL" id="HG316467">
    <property type="protein sequence ID" value="CDF91837.1"/>
    <property type="molecule type" value="Genomic_DNA"/>
</dbReference>
<dbReference type="InterPro" id="IPR000719">
    <property type="entry name" value="Prot_kinase_dom"/>
</dbReference>
<dbReference type="GO" id="GO:0005737">
    <property type="term" value="C:cytoplasm"/>
    <property type="evidence" value="ECO:0007669"/>
    <property type="project" value="TreeGrafter"/>
</dbReference>
<dbReference type="PANTHER" id="PTHR48012">
    <property type="entry name" value="STERILE20-LIKE KINASE, ISOFORM B-RELATED"/>
    <property type="match status" value="1"/>
</dbReference>
<keyword evidence="3" id="KW-0723">Serine/threonine-protein kinase</keyword>
<evidence type="ECO:0000256" key="6">
    <source>
        <dbReference type="ARBA" id="ARBA00022777"/>
    </source>
</evidence>
<dbReference type="SMART" id="SM00220">
    <property type="entry name" value="S_TKc"/>
    <property type="match status" value="1"/>
</dbReference>
<dbReference type="AlphaFoldDB" id="A0A8J2TCI5"/>
<comment type="catalytic activity">
    <reaction evidence="8">
        <text>L-threonyl-[protein] + ATP = O-phospho-L-threonyl-[protein] + ADP + H(+)</text>
        <dbReference type="Rhea" id="RHEA:46608"/>
        <dbReference type="Rhea" id="RHEA-COMP:11060"/>
        <dbReference type="Rhea" id="RHEA-COMP:11605"/>
        <dbReference type="ChEBI" id="CHEBI:15378"/>
        <dbReference type="ChEBI" id="CHEBI:30013"/>
        <dbReference type="ChEBI" id="CHEBI:30616"/>
        <dbReference type="ChEBI" id="CHEBI:61977"/>
        <dbReference type="ChEBI" id="CHEBI:456216"/>
        <dbReference type="EC" id="2.7.11.1"/>
    </reaction>
</comment>
<protein>
    <recommendedName>
        <fullName evidence="2">non-specific serine/threonine protein kinase</fullName>
        <ecNumber evidence="2">2.7.11.1</ecNumber>
    </recommendedName>
</protein>
<name>A0A8J2TCI5_ZYGB2</name>
<sequence length="470" mass="52905">MFSEVHSPEGPSKTYVIEQCVGRGNFGDVYRAYDKVQGQVVAIKVVNLEHSDEDIDLLAQEIFFLAELRSPYITNYITTLIEDVSMWIVMEYCGGGSCADLLKNIYLNGLPEQKVAFITSEVLKGLVYLHEQKKIHRDIKAANILLTDEGKVKLGDFGVSGQIKATLKRGTFVGTPYWMAPEVVCKENDGYNERADIWSLGITVYELLKGAPPLSKCDPMKVMVNLPKRKPPVLHGRYSSAAKQFVSSCLVKTPSVRPTALDLLEHNFVDNLGIENLKDDVEFLNNKKSASNHQRSPKYPLDRKLYDGSRPIISWDFELTTRSMRKPNLGSALLGTAQLTPDPSPSPLSSNIQSTYQREQGGTPITHATTPSFRKYNKINYEVESPMEIDLDSPSIAEEIKTKGLDYYKNVICHCFKRMHDRAHDEETRIFVDQMLANFSETESKVAGFSEVFIEEVALRLDSIKDFLAK</sequence>
<dbReference type="SUPFAM" id="SSF56112">
    <property type="entry name" value="Protein kinase-like (PK-like)"/>
    <property type="match status" value="1"/>
</dbReference>
<dbReference type="InterPro" id="IPR050629">
    <property type="entry name" value="STE20/SPS1-PAK"/>
</dbReference>
<evidence type="ECO:0000256" key="3">
    <source>
        <dbReference type="ARBA" id="ARBA00022527"/>
    </source>
</evidence>
<reference evidence="13" key="1">
    <citation type="journal article" date="2013" name="Genome Announc.">
        <title>Genome sequence of the food spoilage yeast Zygosaccharomyces bailii CLIB 213(T).</title>
        <authorList>
            <person name="Galeote V."/>
            <person name="Bigey F."/>
            <person name="Devillers H."/>
            <person name="Neuveglise C."/>
            <person name="Dequin S."/>
        </authorList>
    </citation>
    <scope>NUCLEOTIDE SEQUENCE [LARGE SCALE GENOMIC DNA]</scope>
    <source>
        <strain evidence="13">CLIB 213 / ATCC 58445 / CBS 680 / CCRC 21525 / NBRC 1098 / NCYC 1416 / NRRL Y-2227</strain>
    </source>
</reference>
<dbReference type="PANTHER" id="PTHR48012:SF10">
    <property type="entry name" value="FI20177P1"/>
    <property type="match status" value="1"/>
</dbReference>
<proteinExistence type="inferred from homology"/>
<evidence type="ECO:0000256" key="7">
    <source>
        <dbReference type="ARBA" id="ARBA00022840"/>
    </source>
</evidence>
<keyword evidence="6" id="KW-0418">Kinase</keyword>
<keyword evidence="4" id="KW-0808">Transferase</keyword>
<dbReference type="Gene3D" id="1.10.510.10">
    <property type="entry name" value="Transferase(Phosphotransferase) domain 1"/>
    <property type="match status" value="1"/>
</dbReference>
<dbReference type="Pfam" id="PF00069">
    <property type="entry name" value="Pkinase"/>
    <property type="match status" value="1"/>
</dbReference>
<evidence type="ECO:0000313" key="12">
    <source>
        <dbReference type="EMBL" id="CDF91837.1"/>
    </source>
</evidence>
<dbReference type="InterPro" id="IPR017441">
    <property type="entry name" value="Protein_kinase_ATP_BS"/>
</dbReference>
<comment type="similarity">
    <text evidence="1">Belongs to the protein kinase superfamily. STE Ser/Thr protein kinase family. STE20 subfamily.</text>
</comment>
<comment type="catalytic activity">
    <reaction evidence="9">
        <text>L-seryl-[protein] + ATP = O-phospho-L-seryl-[protein] + ADP + H(+)</text>
        <dbReference type="Rhea" id="RHEA:17989"/>
        <dbReference type="Rhea" id="RHEA-COMP:9863"/>
        <dbReference type="Rhea" id="RHEA-COMP:11604"/>
        <dbReference type="ChEBI" id="CHEBI:15378"/>
        <dbReference type="ChEBI" id="CHEBI:29999"/>
        <dbReference type="ChEBI" id="CHEBI:30616"/>
        <dbReference type="ChEBI" id="CHEBI:83421"/>
        <dbReference type="ChEBI" id="CHEBI:456216"/>
        <dbReference type="EC" id="2.7.11.1"/>
    </reaction>
</comment>
<evidence type="ECO:0000256" key="10">
    <source>
        <dbReference type="PROSITE-ProRule" id="PRU10141"/>
    </source>
</evidence>
<dbReference type="PROSITE" id="PS50011">
    <property type="entry name" value="PROTEIN_KINASE_DOM"/>
    <property type="match status" value="1"/>
</dbReference>
<dbReference type="FunFam" id="1.10.510.10:FF:000499">
    <property type="entry name" value="Serine/threonine-protein kinase KIC1"/>
    <property type="match status" value="1"/>
</dbReference>
<evidence type="ECO:0000313" key="13">
    <source>
        <dbReference type="Proteomes" id="UP000019375"/>
    </source>
</evidence>
<dbReference type="GO" id="GO:0004674">
    <property type="term" value="F:protein serine/threonine kinase activity"/>
    <property type="evidence" value="ECO:0007669"/>
    <property type="project" value="UniProtKB-KW"/>
</dbReference>
<dbReference type="PROSITE" id="PS00107">
    <property type="entry name" value="PROTEIN_KINASE_ATP"/>
    <property type="match status" value="1"/>
</dbReference>
<accession>A0A8J2TCI5</accession>
<dbReference type="EC" id="2.7.11.1" evidence="2"/>
<evidence type="ECO:0000256" key="8">
    <source>
        <dbReference type="ARBA" id="ARBA00047899"/>
    </source>
</evidence>
<evidence type="ECO:0000259" key="11">
    <source>
        <dbReference type="PROSITE" id="PS50011"/>
    </source>
</evidence>
<dbReference type="GO" id="GO:0005524">
    <property type="term" value="F:ATP binding"/>
    <property type="evidence" value="ECO:0007669"/>
    <property type="project" value="UniProtKB-UniRule"/>
</dbReference>
<feature type="domain" description="Protein kinase" evidence="11">
    <location>
        <begin position="15"/>
        <end position="269"/>
    </location>
</feature>
<evidence type="ECO:0000256" key="9">
    <source>
        <dbReference type="ARBA" id="ARBA00048679"/>
    </source>
</evidence>
<evidence type="ECO:0000256" key="2">
    <source>
        <dbReference type="ARBA" id="ARBA00012513"/>
    </source>
</evidence>
<keyword evidence="13" id="KW-1185">Reference proteome</keyword>
<evidence type="ECO:0000256" key="4">
    <source>
        <dbReference type="ARBA" id="ARBA00022679"/>
    </source>
</evidence>
<feature type="binding site" evidence="10">
    <location>
        <position position="44"/>
    </location>
    <ligand>
        <name>ATP</name>
        <dbReference type="ChEBI" id="CHEBI:30616"/>
    </ligand>
</feature>
<evidence type="ECO:0000256" key="5">
    <source>
        <dbReference type="ARBA" id="ARBA00022741"/>
    </source>
</evidence>
<dbReference type="GO" id="GO:0031505">
    <property type="term" value="P:fungal-type cell wall organization"/>
    <property type="evidence" value="ECO:0007669"/>
    <property type="project" value="UniProtKB-ARBA"/>
</dbReference>
<keyword evidence="5 10" id="KW-0547">Nucleotide-binding</keyword>
<organism evidence="12 13">
    <name type="scientific">Zygosaccharomyces bailii (strain CLIB 213 / ATCC 58445 / CBS 680 / BCRC 21525 / NBRC 1098 / NCYC 1416 / NRRL Y-2227)</name>
    <dbReference type="NCBI Taxonomy" id="1333698"/>
    <lineage>
        <taxon>Eukaryota</taxon>
        <taxon>Fungi</taxon>
        <taxon>Dikarya</taxon>
        <taxon>Ascomycota</taxon>
        <taxon>Saccharomycotina</taxon>
        <taxon>Saccharomycetes</taxon>
        <taxon>Saccharomycetales</taxon>
        <taxon>Saccharomycetaceae</taxon>
        <taxon>Zygosaccharomyces</taxon>
    </lineage>
</organism>